<dbReference type="InterPro" id="IPR013083">
    <property type="entry name" value="Znf_RING/FYVE/PHD"/>
</dbReference>
<keyword evidence="1" id="KW-0479">Metal-binding</keyword>
<protein>
    <submittedName>
        <fullName evidence="8">RING-type domain-containing protein</fullName>
    </submittedName>
</protein>
<feature type="compositionally biased region" description="Polar residues" evidence="5">
    <location>
        <begin position="307"/>
        <end position="326"/>
    </location>
</feature>
<dbReference type="InterPro" id="IPR001841">
    <property type="entry name" value="Znf_RING"/>
</dbReference>
<dbReference type="GO" id="GO:1990841">
    <property type="term" value="F:promoter-specific chromatin binding"/>
    <property type="evidence" value="ECO:0007669"/>
    <property type="project" value="TreeGrafter"/>
</dbReference>
<sequence length="582" mass="65225">MKMLSATDTLICSLCKNYFVDVVTTTECIHSFCRRCFFKHIEKNMSCPKCPNKPFTNIQEAFRRDKSIQSIVYLVSPETYWEQLESKGEFLTKKLLSEEEQELIIEKDLVQFADQLVDENDKISITLEYLSDLANIQTSLIHSLKNEKIGNLTINIPEGKLKKEDSSKAFKRYFLVKAKTKISSLVELMELKFDLKKTEYEIVFTLITHPFVLNPELTIKDVIYISYFDRQNPLHMYFTILRKPREGSVEIVELDKEDEAAAPKDMPRLEKMDTIPLADEPPKLEKVNQSMPDVAANFSTQLLNGQQLSSTKQPGNNTLTSQNGKQNHGVKRKSTLISSPPVSPPALVKESIDSNGNRNQKLNINSCNIMPTLQCNGIPTTTGTSQQTQANILPNNKISLPTNFTMPNGVTAFNQFVSPGPGGQPRNSLPPNYVYTITNGIPNHVFNTPFIQTPYNMMNCNKISPTTKQQHGTSSLSVPNEPKPKKGRRSAESLTNNLMSQQIAQQQLFSSIFNGQGNNRPVFLQNDAGQIIGSNSNNIMIVHQSSNLLSATGIHPQHQQIKVLPTLAPKLNNKPVGKVTKA</sequence>
<dbReference type="PANTHER" id="PTHR10825">
    <property type="entry name" value="RING FINGER DOMAIN-CONTAINING, POLYCOMB GROUP COMPONENT"/>
    <property type="match status" value="1"/>
</dbReference>
<dbReference type="PANTHER" id="PTHR10825:SF29">
    <property type="entry name" value="POLYCOMB GROUP RING FINGER PROTEIN 1"/>
    <property type="match status" value="1"/>
</dbReference>
<accession>A0A0K0FHJ5</accession>
<evidence type="ECO:0000256" key="1">
    <source>
        <dbReference type="ARBA" id="ARBA00022723"/>
    </source>
</evidence>
<keyword evidence="2 4" id="KW-0863">Zinc-finger</keyword>
<keyword evidence="3" id="KW-0862">Zinc</keyword>
<dbReference type="SUPFAM" id="SSF57850">
    <property type="entry name" value="RING/U-box"/>
    <property type="match status" value="1"/>
</dbReference>
<dbReference type="SMART" id="SM00184">
    <property type="entry name" value="RING"/>
    <property type="match status" value="1"/>
</dbReference>
<dbReference type="CDD" id="cd17082">
    <property type="entry name" value="RAWUL_PCGF2_like"/>
    <property type="match status" value="1"/>
</dbReference>
<dbReference type="GO" id="GO:0035102">
    <property type="term" value="C:PRC1 complex"/>
    <property type="evidence" value="ECO:0007669"/>
    <property type="project" value="TreeGrafter"/>
</dbReference>
<dbReference type="Pfam" id="PF00097">
    <property type="entry name" value="zf-C3HC4"/>
    <property type="match status" value="1"/>
</dbReference>
<evidence type="ECO:0000256" key="2">
    <source>
        <dbReference type="ARBA" id="ARBA00022771"/>
    </source>
</evidence>
<dbReference type="GO" id="GO:0008270">
    <property type="term" value="F:zinc ion binding"/>
    <property type="evidence" value="ECO:0007669"/>
    <property type="project" value="UniProtKB-KW"/>
</dbReference>
<dbReference type="AlphaFoldDB" id="A0A0K0FHJ5"/>
<dbReference type="Proteomes" id="UP000035680">
    <property type="component" value="Unassembled WGS sequence"/>
</dbReference>
<evidence type="ECO:0000256" key="4">
    <source>
        <dbReference type="PROSITE-ProRule" id="PRU00175"/>
    </source>
</evidence>
<feature type="region of interest" description="Disordered" evidence="5">
    <location>
        <begin position="307"/>
        <end position="359"/>
    </location>
</feature>
<organism evidence="7 8">
    <name type="scientific">Strongyloides venezuelensis</name>
    <name type="common">Threadworm</name>
    <dbReference type="NCBI Taxonomy" id="75913"/>
    <lineage>
        <taxon>Eukaryota</taxon>
        <taxon>Metazoa</taxon>
        <taxon>Ecdysozoa</taxon>
        <taxon>Nematoda</taxon>
        <taxon>Chromadorea</taxon>
        <taxon>Rhabditida</taxon>
        <taxon>Tylenchina</taxon>
        <taxon>Panagrolaimomorpha</taxon>
        <taxon>Strongyloidoidea</taxon>
        <taxon>Strongyloididae</taxon>
        <taxon>Strongyloides</taxon>
    </lineage>
</organism>
<evidence type="ECO:0000259" key="6">
    <source>
        <dbReference type="PROSITE" id="PS50089"/>
    </source>
</evidence>
<reference evidence="8" key="2">
    <citation type="submission" date="2015-08" db="UniProtKB">
        <authorList>
            <consortium name="WormBaseParasite"/>
        </authorList>
    </citation>
    <scope>IDENTIFICATION</scope>
</reference>
<dbReference type="Gene3D" id="3.30.40.10">
    <property type="entry name" value="Zinc/RING finger domain, C3HC4 (zinc finger)"/>
    <property type="match status" value="1"/>
</dbReference>
<reference evidence="7" key="1">
    <citation type="submission" date="2014-07" db="EMBL/GenBank/DDBJ databases">
        <authorList>
            <person name="Martin A.A"/>
            <person name="De Silva N."/>
        </authorList>
    </citation>
    <scope>NUCLEOTIDE SEQUENCE</scope>
</reference>
<dbReference type="GO" id="GO:0000122">
    <property type="term" value="P:negative regulation of transcription by RNA polymerase II"/>
    <property type="evidence" value="ECO:0007669"/>
    <property type="project" value="TreeGrafter"/>
</dbReference>
<evidence type="ECO:0000313" key="8">
    <source>
        <dbReference type="WBParaSite" id="SVE_0836000.1"/>
    </source>
</evidence>
<dbReference type="Gene3D" id="3.10.20.90">
    <property type="entry name" value="Phosphatidylinositol 3-kinase Catalytic Subunit, Chain A, domain 1"/>
    <property type="match status" value="1"/>
</dbReference>
<evidence type="ECO:0000256" key="5">
    <source>
        <dbReference type="SAM" id="MobiDB-lite"/>
    </source>
</evidence>
<dbReference type="WBParaSite" id="SVE_0836000.1">
    <property type="protein sequence ID" value="SVE_0836000.1"/>
    <property type="gene ID" value="SVE_0836000"/>
</dbReference>
<dbReference type="PROSITE" id="PS50089">
    <property type="entry name" value="ZF_RING_2"/>
    <property type="match status" value="1"/>
</dbReference>
<feature type="region of interest" description="Disordered" evidence="5">
    <location>
        <begin position="461"/>
        <end position="492"/>
    </location>
</feature>
<proteinExistence type="predicted"/>
<keyword evidence="7" id="KW-1185">Reference proteome</keyword>
<evidence type="ECO:0000313" key="7">
    <source>
        <dbReference type="Proteomes" id="UP000035680"/>
    </source>
</evidence>
<dbReference type="STRING" id="75913.A0A0K0FHJ5"/>
<feature type="domain" description="RING-type" evidence="6">
    <location>
        <begin position="12"/>
        <end position="50"/>
    </location>
</feature>
<evidence type="ECO:0000256" key="3">
    <source>
        <dbReference type="ARBA" id="ARBA00022833"/>
    </source>
</evidence>
<name>A0A0K0FHJ5_STRVS</name>
<dbReference type="InterPro" id="IPR018957">
    <property type="entry name" value="Znf_C3HC4_RING-type"/>
</dbReference>
<feature type="compositionally biased region" description="Polar residues" evidence="5">
    <location>
        <begin position="461"/>
        <end position="478"/>
    </location>
</feature>